<proteinExistence type="predicted"/>
<dbReference type="Gene3D" id="1.10.510.10">
    <property type="entry name" value="Transferase(Phosphotransferase) domain 1"/>
    <property type="match status" value="1"/>
</dbReference>
<gene>
    <name evidence="3" type="ORF">M9Y10_017549</name>
</gene>
<reference evidence="3 4" key="1">
    <citation type="submission" date="2024-04" db="EMBL/GenBank/DDBJ databases">
        <title>Tritrichomonas musculus Genome.</title>
        <authorList>
            <person name="Alves-Ferreira E."/>
            <person name="Grigg M."/>
            <person name="Lorenzi H."/>
            <person name="Galac M."/>
        </authorList>
    </citation>
    <scope>NUCLEOTIDE SEQUENCE [LARGE SCALE GENOMIC DNA]</scope>
    <source>
        <strain evidence="3 4">EAF2021</strain>
    </source>
</reference>
<comment type="caution">
    <text evidence="3">The sequence shown here is derived from an EMBL/GenBank/DDBJ whole genome shotgun (WGS) entry which is preliminary data.</text>
</comment>
<sequence>MMKPAPNERRCNGFHQNYEQNKQNNLINDDLSSLSARDYSKKILQGNREKKDNDETENLEIANDGKEDLKVTENYIFELLQISKCHLKQEGSAIYNIIKTISQSYENYVNVFSETINKFITLLNQNDFFSQKQSLNISKDRIIEIFDEIQEKGKYFYFDQLFQITLNEILNQEFFTYTAKNAMTNEYDYDYEYDDQYKKVKNPKETINLPNLFYDKNLNFLTEIKYDINYTSQITKAQEKRKNREISIFSSNISKFIIHCVDEKKESDLVYVPFTPIRNCGSLKIDESSLKAIGFSLIDKIVIILEIAIALRDLHSHDYFHGNLANNFISINSKKDAYLGGFSYFEDLEVHQTKNCGPFYYRAPEIHVENKINIQKRNSNKNKNFDVDSNKNKNFDADSNKNKNSDVDSNKNKNFDVDSNKNKNFDVDSNKNFDENADSDEDDESFVRKHQLADIYSFGCLTHEFLTETTLESRMGNRPTATRLRILKGDMKDKSEERSDDFNGSYCDFIFSGVNNEIFSDDWKDEFGNTLRGMKEVIEKCMKEKSDERYQSFKELIESLHNLSIYQQNKEEIEFRIKNAIDSSSYQCTISDIVESYFRGKSESKIDIENFLSCCYEQFLQNENDKVDELQFNDDIIKSIFEIFVMKNNEDYSELFEDLFNYIIQKVHRSKNRRTQIIDHNDEMLLYSLKENNYNELLFPVVSLENFVKNNPNKANENSLVWLYSIAKELSLIHSNNLYYSNLSLNKIGLYYDIDTKELIPSPILSYSYYENCRKTEKTKNEKFYNLNETIQKNQRKDVKQFLKIAEKIGKIPKIVLNSLNQCDSMNIIVYHLYNYIRNNLKNQLNLIERNYSENNYSSFQVTYKTMNDLYKELKDNYYSFKDLNIDFLSIYKTLNEFLDNIQMHPNLPLKNSLSMTAIDTTNHIQDEEEINNSIEYIKSKCLCLVKNELNHSNKDQSKDSCKIETKNNYVKIICKKKNKRNKNKVKNKIVQNHFTLSFRPCQKPQRKWFNSYIKRTLDIRNLRLRSVELIVRRYIFNLNPAINYTVTIKIKNQNNENPNKDLIKEKNIKFFLRKIGIQKVESANGGLVFSIPSLIIKTENESE</sequence>
<organism evidence="3 4">
    <name type="scientific">Tritrichomonas musculus</name>
    <dbReference type="NCBI Taxonomy" id="1915356"/>
    <lineage>
        <taxon>Eukaryota</taxon>
        <taxon>Metamonada</taxon>
        <taxon>Parabasalia</taxon>
        <taxon>Tritrichomonadida</taxon>
        <taxon>Tritrichomonadidae</taxon>
        <taxon>Tritrichomonas</taxon>
    </lineage>
</organism>
<dbReference type="SMART" id="SM00220">
    <property type="entry name" value="S_TKc"/>
    <property type="match status" value="1"/>
</dbReference>
<dbReference type="EMBL" id="JAPFFF010000023">
    <property type="protein sequence ID" value="KAK8852561.1"/>
    <property type="molecule type" value="Genomic_DNA"/>
</dbReference>
<evidence type="ECO:0000313" key="4">
    <source>
        <dbReference type="Proteomes" id="UP001470230"/>
    </source>
</evidence>
<accession>A0ABR2HTV1</accession>
<dbReference type="InterPro" id="IPR000719">
    <property type="entry name" value="Prot_kinase_dom"/>
</dbReference>
<feature type="compositionally biased region" description="Basic and acidic residues" evidence="1">
    <location>
        <begin position="383"/>
        <end position="434"/>
    </location>
</feature>
<name>A0ABR2HTV1_9EUKA</name>
<evidence type="ECO:0000259" key="2">
    <source>
        <dbReference type="PROSITE" id="PS50011"/>
    </source>
</evidence>
<evidence type="ECO:0000313" key="3">
    <source>
        <dbReference type="EMBL" id="KAK8852561.1"/>
    </source>
</evidence>
<feature type="region of interest" description="Disordered" evidence="1">
    <location>
        <begin position="377"/>
        <end position="443"/>
    </location>
</feature>
<feature type="domain" description="Protein kinase" evidence="2">
    <location>
        <begin position="164"/>
        <end position="564"/>
    </location>
</feature>
<keyword evidence="4" id="KW-1185">Reference proteome</keyword>
<dbReference type="SUPFAM" id="SSF56112">
    <property type="entry name" value="Protein kinase-like (PK-like)"/>
    <property type="match status" value="1"/>
</dbReference>
<evidence type="ECO:0000256" key="1">
    <source>
        <dbReference type="SAM" id="MobiDB-lite"/>
    </source>
</evidence>
<protein>
    <recommendedName>
        <fullName evidence="2">Protein kinase domain-containing protein</fullName>
    </recommendedName>
</protein>
<dbReference type="PROSITE" id="PS50011">
    <property type="entry name" value="PROTEIN_KINASE_DOM"/>
    <property type="match status" value="1"/>
</dbReference>
<dbReference type="Proteomes" id="UP001470230">
    <property type="component" value="Unassembled WGS sequence"/>
</dbReference>
<dbReference type="InterPro" id="IPR011009">
    <property type="entry name" value="Kinase-like_dom_sf"/>
</dbReference>